<dbReference type="Proteomes" id="UP000223749">
    <property type="component" value="Chromosome"/>
</dbReference>
<evidence type="ECO:0000313" key="4">
    <source>
        <dbReference type="Proteomes" id="UP000223749"/>
    </source>
</evidence>
<protein>
    <submittedName>
        <fullName evidence="3">Methyltransferase</fullName>
    </submittedName>
</protein>
<dbReference type="CDD" id="cd02440">
    <property type="entry name" value="AdoMet_MTases"/>
    <property type="match status" value="1"/>
</dbReference>
<dbReference type="AlphaFoldDB" id="A0A2D1U5D4"/>
<dbReference type="EMBL" id="CP024091">
    <property type="protein sequence ID" value="ATP56813.1"/>
    <property type="molecule type" value="Genomic_DNA"/>
</dbReference>
<reference evidence="3 4" key="1">
    <citation type="submission" date="2017-10" db="EMBL/GenBank/DDBJ databases">
        <title>Whole genome of Pedobacter ginsengisoli T01R-27 isolated from tomato rhizosphere.</title>
        <authorList>
            <person name="Weon H.-Y."/>
            <person name="Lee S.A."/>
            <person name="Sang M.K."/>
            <person name="Song J."/>
        </authorList>
    </citation>
    <scope>NUCLEOTIDE SEQUENCE [LARGE SCALE GENOMIC DNA]</scope>
    <source>
        <strain evidence="3 4">T01R-27</strain>
    </source>
</reference>
<dbReference type="PANTHER" id="PTHR43861">
    <property type="entry name" value="TRANS-ACONITATE 2-METHYLTRANSFERASE-RELATED"/>
    <property type="match status" value="1"/>
</dbReference>
<dbReference type="KEGG" id="pgs:CPT03_10165"/>
<dbReference type="RefSeq" id="WP_099438748.1">
    <property type="nucleotide sequence ID" value="NZ_CP024091.1"/>
</dbReference>
<gene>
    <name evidence="3" type="ORF">CPT03_10165</name>
</gene>
<dbReference type="InterPro" id="IPR029063">
    <property type="entry name" value="SAM-dependent_MTases_sf"/>
</dbReference>
<organism evidence="3 4">
    <name type="scientific">Pedobacter ginsengisoli</name>
    <dbReference type="NCBI Taxonomy" id="363852"/>
    <lineage>
        <taxon>Bacteria</taxon>
        <taxon>Pseudomonadati</taxon>
        <taxon>Bacteroidota</taxon>
        <taxon>Sphingobacteriia</taxon>
        <taxon>Sphingobacteriales</taxon>
        <taxon>Sphingobacteriaceae</taxon>
        <taxon>Pedobacter</taxon>
    </lineage>
</organism>
<keyword evidence="1 3" id="KW-0808">Transferase</keyword>
<dbReference type="InterPro" id="IPR041698">
    <property type="entry name" value="Methyltransf_25"/>
</dbReference>
<dbReference type="SUPFAM" id="SSF53335">
    <property type="entry name" value="S-adenosyl-L-methionine-dependent methyltransferases"/>
    <property type="match status" value="1"/>
</dbReference>
<evidence type="ECO:0000259" key="2">
    <source>
        <dbReference type="Pfam" id="PF13649"/>
    </source>
</evidence>
<accession>A0A2D1U5D4</accession>
<sequence>MFVNTDKRSDEPEIMDNFFMKGEILKDALDKIASINRLLGGNKVTLQGVETLLNERAYSNNAPKEIRILDVGCGNGDMLRVLADYALKNNLQFNLVGIDANTYTIGHARQLSKNYPNISYLCADIFNEIEQPGSYDVILCTLTLHHFKDPEILKLMNGFRNRAEMGIIVNDLHRSAIAYYLFLAICFVFRLNKMSKDDGLVSILRGFKKDDLLYYSRKLNFKKYTLKWKWAFRYQWIIPTFN</sequence>
<evidence type="ECO:0000256" key="1">
    <source>
        <dbReference type="ARBA" id="ARBA00022679"/>
    </source>
</evidence>
<name>A0A2D1U5D4_9SPHI</name>
<dbReference type="Pfam" id="PF13649">
    <property type="entry name" value="Methyltransf_25"/>
    <property type="match status" value="1"/>
</dbReference>
<dbReference type="Gene3D" id="3.40.50.150">
    <property type="entry name" value="Vaccinia Virus protein VP39"/>
    <property type="match status" value="1"/>
</dbReference>
<keyword evidence="4" id="KW-1185">Reference proteome</keyword>
<feature type="domain" description="Methyltransferase" evidence="2">
    <location>
        <begin position="68"/>
        <end position="160"/>
    </location>
</feature>
<proteinExistence type="predicted"/>
<dbReference type="GO" id="GO:0032259">
    <property type="term" value="P:methylation"/>
    <property type="evidence" value="ECO:0007669"/>
    <property type="project" value="UniProtKB-KW"/>
</dbReference>
<dbReference type="GO" id="GO:0008168">
    <property type="term" value="F:methyltransferase activity"/>
    <property type="evidence" value="ECO:0007669"/>
    <property type="project" value="UniProtKB-KW"/>
</dbReference>
<dbReference type="OrthoDB" id="9800454at2"/>
<keyword evidence="3" id="KW-0489">Methyltransferase</keyword>
<evidence type="ECO:0000313" key="3">
    <source>
        <dbReference type="EMBL" id="ATP56813.1"/>
    </source>
</evidence>